<evidence type="ECO:0000313" key="5">
    <source>
        <dbReference type="Proteomes" id="UP000006898"/>
    </source>
</evidence>
<evidence type="ECO:0000256" key="1">
    <source>
        <dbReference type="ARBA" id="ARBA00022553"/>
    </source>
</evidence>
<evidence type="ECO:0000256" key="2">
    <source>
        <dbReference type="PROSITE-ProRule" id="PRU00169"/>
    </source>
</evidence>
<feature type="domain" description="Response regulatory" evidence="3">
    <location>
        <begin position="5"/>
        <end position="121"/>
    </location>
</feature>
<dbReference type="GO" id="GO:0000160">
    <property type="term" value="P:phosphorelay signal transduction system"/>
    <property type="evidence" value="ECO:0007669"/>
    <property type="project" value="InterPro"/>
</dbReference>
<feature type="modified residue" description="4-aspartylphosphate" evidence="2">
    <location>
        <position position="54"/>
    </location>
</feature>
<dbReference type="HOGENOM" id="CLU_000445_69_17_0"/>
<sequence>MAQGKILVVEDNPLNREMIITVLEAYGYTVLEAEDGLGLMERVKAERPGLIIMDLQLPKIDGFALTRNLKADASTRDIPVVAASAFAKSEDQALALDAGCAFFLTKPLDLTVLLQTVARFLPQGAT</sequence>
<evidence type="ECO:0000259" key="3">
    <source>
        <dbReference type="PROSITE" id="PS50110"/>
    </source>
</evidence>
<dbReference type="EMBL" id="FP565575">
    <property type="protein sequence ID" value="CBE68327.1"/>
    <property type="molecule type" value="Genomic_DNA"/>
</dbReference>
<evidence type="ECO:0000313" key="4">
    <source>
        <dbReference type="EMBL" id="CBE68327.1"/>
    </source>
</evidence>
<dbReference type="SMART" id="SM00448">
    <property type="entry name" value="REC"/>
    <property type="match status" value="1"/>
</dbReference>
<dbReference type="Proteomes" id="UP000006898">
    <property type="component" value="Chromosome"/>
</dbReference>
<dbReference type="PANTHER" id="PTHR44591:SF3">
    <property type="entry name" value="RESPONSE REGULATORY DOMAIN-CONTAINING PROTEIN"/>
    <property type="match status" value="1"/>
</dbReference>
<reference evidence="4 5" key="1">
    <citation type="journal article" date="2010" name="Nature">
        <title>Nitrite-driven anaerobic methane oxidation by oxygenic bacteria.</title>
        <authorList>
            <person name="Ettwig K.F."/>
            <person name="Butler M.K."/>
            <person name="Le Paslier D."/>
            <person name="Pelletier E."/>
            <person name="Mangenot S."/>
            <person name="Kuypers M.M.M."/>
            <person name="Schreiber F."/>
            <person name="Dutilh B.E."/>
            <person name="Zedelius J."/>
            <person name="de Beer D."/>
            <person name="Gloerich J."/>
            <person name="Wessels H.J.C.T."/>
            <person name="van Allen T."/>
            <person name="Luesken F."/>
            <person name="Wu M."/>
            <person name="van de Pas-Schoonen K.T."/>
            <person name="Op den Camp H.J.M."/>
            <person name="Janssen-Megens E.M."/>
            <person name="Francoijs K-J."/>
            <person name="Stunnenberg H."/>
            <person name="Weissenbach J."/>
            <person name="Jetten M.S.M."/>
            <person name="Strous M."/>
        </authorList>
    </citation>
    <scope>NUCLEOTIDE SEQUENCE [LARGE SCALE GENOMIC DNA]</scope>
</reference>
<dbReference type="Pfam" id="PF00072">
    <property type="entry name" value="Response_reg"/>
    <property type="match status" value="1"/>
</dbReference>
<dbReference type="SUPFAM" id="SSF52172">
    <property type="entry name" value="CheY-like"/>
    <property type="match status" value="1"/>
</dbReference>
<keyword evidence="1 2" id="KW-0597">Phosphoprotein</keyword>
<name>D5MEZ8_METO1</name>
<dbReference type="KEGG" id="mox:DAMO_1267"/>
<dbReference type="InterPro" id="IPR011006">
    <property type="entry name" value="CheY-like_superfamily"/>
</dbReference>
<protein>
    <submittedName>
        <fullName evidence="4">Response regulator receiver protein</fullName>
    </submittedName>
</protein>
<dbReference type="PANTHER" id="PTHR44591">
    <property type="entry name" value="STRESS RESPONSE REGULATOR PROTEIN 1"/>
    <property type="match status" value="1"/>
</dbReference>
<dbReference type="STRING" id="671143.DAMO_1267"/>
<dbReference type="AlphaFoldDB" id="D5MEZ8"/>
<proteinExistence type="predicted"/>
<dbReference type="InterPro" id="IPR050595">
    <property type="entry name" value="Bact_response_regulator"/>
</dbReference>
<accession>D5MEZ8</accession>
<dbReference type="eggNOG" id="COG0745">
    <property type="taxonomic scope" value="Bacteria"/>
</dbReference>
<gene>
    <name evidence="4" type="ORF">DAMO_1267</name>
</gene>
<organism evidence="4 5">
    <name type="scientific">Methylomirabilis oxygeniifera</name>
    <dbReference type="NCBI Taxonomy" id="671143"/>
    <lineage>
        <taxon>Bacteria</taxon>
        <taxon>Candidatus Methylomirabilota</taxon>
        <taxon>Candidatus Methylomirabilia</taxon>
        <taxon>Candidatus Methylomirabilales</taxon>
        <taxon>Candidatus Methylomirabilaceae</taxon>
        <taxon>Candidatus Methylomirabilis</taxon>
    </lineage>
</organism>
<dbReference type="InterPro" id="IPR001789">
    <property type="entry name" value="Sig_transdc_resp-reg_receiver"/>
</dbReference>
<dbReference type="PROSITE" id="PS50110">
    <property type="entry name" value="RESPONSE_REGULATORY"/>
    <property type="match status" value="1"/>
</dbReference>
<dbReference type="Gene3D" id="3.40.50.2300">
    <property type="match status" value="1"/>
</dbReference>